<dbReference type="SUPFAM" id="SSF50729">
    <property type="entry name" value="PH domain-like"/>
    <property type="match status" value="1"/>
</dbReference>
<dbReference type="PROSITE" id="PS50003">
    <property type="entry name" value="PH_DOMAIN"/>
    <property type="match status" value="1"/>
</dbReference>
<dbReference type="EMBL" id="GL376631">
    <property type="status" value="NOT_ANNOTATED_CDS"/>
    <property type="molecule type" value="Genomic_DNA"/>
</dbReference>
<dbReference type="GO" id="GO:0007032">
    <property type="term" value="P:endosome organization"/>
    <property type="evidence" value="ECO:0007669"/>
    <property type="project" value="TreeGrafter"/>
</dbReference>
<dbReference type="EnsemblProtists" id="PYU1_T004441">
    <property type="protein sequence ID" value="PYU1_T004441"/>
    <property type="gene ID" value="PYU1_G004431"/>
</dbReference>
<dbReference type="PANTHER" id="PTHR22902">
    <property type="entry name" value="SESQUIPEDALIAN"/>
    <property type="match status" value="1"/>
</dbReference>
<keyword evidence="2" id="KW-0175">Coiled coil</keyword>
<organism evidence="5 6">
    <name type="scientific">Globisporangium ultimum (strain ATCC 200006 / CBS 805.95 / DAOM BR144)</name>
    <name type="common">Pythium ultimum</name>
    <dbReference type="NCBI Taxonomy" id="431595"/>
    <lineage>
        <taxon>Eukaryota</taxon>
        <taxon>Sar</taxon>
        <taxon>Stramenopiles</taxon>
        <taxon>Oomycota</taxon>
        <taxon>Peronosporomycetes</taxon>
        <taxon>Pythiales</taxon>
        <taxon>Pythiaceae</taxon>
        <taxon>Globisporangium</taxon>
    </lineage>
</organism>
<feature type="region of interest" description="Disordered" evidence="3">
    <location>
        <begin position="182"/>
        <end position="223"/>
    </location>
</feature>
<feature type="compositionally biased region" description="Low complexity" evidence="3">
    <location>
        <begin position="896"/>
        <end position="906"/>
    </location>
</feature>
<dbReference type="CDD" id="cd00821">
    <property type="entry name" value="PH"/>
    <property type="match status" value="1"/>
</dbReference>
<dbReference type="Gene3D" id="2.30.29.30">
    <property type="entry name" value="Pleckstrin-homology domain (PH domain)/Phosphotyrosine-binding domain (PTB)"/>
    <property type="match status" value="1"/>
</dbReference>
<dbReference type="PANTHER" id="PTHR22902:SF27">
    <property type="entry name" value="PLECKSTRIN HOMOLOGY DOMAIN-CONTAINING FAMILY A MEMBER 3"/>
    <property type="match status" value="1"/>
</dbReference>
<dbReference type="GO" id="GO:0005829">
    <property type="term" value="C:cytosol"/>
    <property type="evidence" value="ECO:0007669"/>
    <property type="project" value="GOC"/>
</dbReference>
<name>K3WHJ9_GLOUD</name>
<evidence type="ECO:0000313" key="6">
    <source>
        <dbReference type="Proteomes" id="UP000019132"/>
    </source>
</evidence>
<feature type="coiled-coil region" evidence="2">
    <location>
        <begin position="603"/>
        <end position="630"/>
    </location>
</feature>
<evidence type="ECO:0000256" key="3">
    <source>
        <dbReference type="SAM" id="MobiDB-lite"/>
    </source>
</evidence>
<feature type="compositionally biased region" description="Basic and acidic residues" evidence="3">
    <location>
        <begin position="862"/>
        <end position="880"/>
    </location>
</feature>
<keyword evidence="1" id="KW-0597">Phosphoprotein</keyword>
<dbReference type="InterPro" id="IPR045188">
    <property type="entry name" value="Boi1/Boi2-like"/>
</dbReference>
<evidence type="ECO:0000259" key="4">
    <source>
        <dbReference type="PROSITE" id="PS50003"/>
    </source>
</evidence>
<reference evidence="6" key="2">
    <citation type="submission" date="2010-04" db="EMBL/GenBank/DDBJ databases">
        <authorList>
            <person name="Buell R."/>
            <person name="Hamilton J."/>
            <person name="Hostetler J."/>
        </authorList>
    </citation>
    <scope>NUCLEOTIDE SEQUENCE [LARGE SCALE GENOMIC DNA]</scope>
    <source>
        <strain evidence="6">DAOM:BR144</strain>
    </source>
</reference>
<dbReference type="InParanoid" id="K3WHJ9"/>
<feature type="compositionally biased region" description="Low complexity" evidence="3">
    <location>
        <begin position="1054"/>
        <end position="1069"/>
    </location>
</feature>
<dbReference type="GO" id="GO:0055037">
    <property type="term" value="C:recycling endosome"/>
    <property type="evidence" value="ECO:0007669"/>
    <property type="project" value="TreeGrafter"/>
</dbReference>
<feature type="domain" description="PH" evidence="4">
    <location>
        <begin position="940"/>
        <end position="1032"/>
    </location>
</feature>
<dbReference type="Pfam" id="PF00169">
    <property type="entry name" value="PH"/>
    <property type="match status" value="1"/>
</dbReference>
<feature type="region of interest" description="Disordered" evidence="3">
    <location>
        <begin position="1044"/>
        <end position="1084"/>
    </location>
</feature>
<dbReference type="InterPro" id="IPR001849">
    <property type="entry name" value="PH_domain"/>
</dbReference>
<dbReference type="HOGENOM" id="CLU_005475_0_0_1"/>
<dbReference type="eggNOG" id="ENOG502QV9F">
    <property type="taxonomic scope" value="Eukaryota"/>
</dbReference>
<dbReference type="InterPro" id="IPR011993">
    <property type="entry name" value="PH-like_dom_sf"/>
</dbReference>
<dbReference type="OMA" id="YGHTQWL"/>
<reference evidence="6" key="1">
    <citation type="journal article" date="2010" name="Genome Biol.">
        <title>Genome sequence of the necrotrophic plant pathogen Pythium ultimum reveals original pathogenicity mechanisms and effector repertoire.</title>
        <authorList>
            <person name="Levesque C.A."/>
            <person name="Brouwer H."/>
            <person name="Cano L."/>
            <person name="Hamilton J.P."/>
            <person name="Holt C."/>
            <person name="Huitema E."/>
            <person name="Raffaele S."/>
            <person name="Robideau G.P."/>
            <person name="Thines M."/>
            <person name="Win J."/>
            <person name="Zerillo M.M."/>
            <person name="Beakes G.W."/>
            <person name="Boore J.L."/>
            <person name="Busam D."/>
            <person name="Dumas B."/>
            <person name="Ferriera S."/>
            <person name="Fuerstenberg S.I."/>
            <person name="Gachon C.M."/>
            <person name="Gaulin E."/>
            <person name="Govers F."/>
            <person name="Grenville-Briggs L."/>
            <person name="Horner N."/>
            <person name="Hostetler J."/>
            <person name="Jiang R.H."/>
            <person name="Johnson J."/>
            <person name="Krajaejun T."/>
            <person name="Lin H."/>
            <person name="Meijer H.J."/>
            <person name="Moore B."/>
            <person name="Morris P."/>
            <person name="Phuntmart V."/>
            <person name="Puiu D."/>
            <person name="Shetty J."/>
            <person name="Stajich J.E."/>
            <person name="Tripathy S."/>
            <person name="Wawra S."/>
            <person name="van West P."/>
            <person name="Whitty B.R."/>
            <person name="Coutinho P.M."/>
            <person name="Henrissat B."/>
            <person name="Martin F."/>
            <person name="Thomas P.D."/>
            <person name="Tyler B.M."/>
            <person name="De Vries R.P."/>
            <person name="Kamoun S."/>
            <person name="Yandell M."/>
            <person name="Tisserat N."/>
            <person name="Buell C.R."/>
        </authorList>
    </citation>
    <scope>NUCLEOTIDE SEQUENCE</scope>
    <source>
        <strain evidence="6">DAOM:BR144</strain>
    </source>
</reference>
<feature type="compositionally biased region" description="Polar residues" evidence="3">
    <location>
        <begin position="907"/>
        <end position="920"/>
    </location>
</feature>
<evidence type="ECO:0000256" key="1">
    <source>
        <dbReference type="ARBA" id="ARBA00022553"/>
    </source>
</evidence>
<sequence>MSEAAAAASDAPMAAAAGGESVASSAAASTPTAIQNDASTEQDTNSTTAETPVDSADAPATPLEIDIDGIEADAVDDADVALENIIAVTVASESENIASDPVANGGSAESDVVIVEAATPSSVSFETLASPSSDPEQLLGAEAAGAQAEVAVAAGKAEENDAVAAGEVNSDDVLENAQEIAAAESKEDAKAEDETSKEEEGSKQTSETAAADGDAAPKKPKHTNVDEITARVLESVEYESALIRDNGEVLVLPKGWSTRESKTHGGKTYYVSPYGHTQWLRPPLRTGIIYSWIHEIEVSFDYGRLGLNLKQIAGEPGAEFSDLQVHIAEVYKLPNGEPSPAEIYNWGVKPEKRLVVGMRMTAMNGEALTGYTYNEVLEKLSRIPRPVRIKFADIAKGIVGRVKEEEPQEETEEEKEHRVARTVQSSLRLEYFQMLVAYELHQQVWKISRQRIERKGMELDKKYEIVSAQMEALNEYSAQLEKERESLIQETSTLEQTIEQLNLQLEGKTESPEVAKTAELSERNAVLDKEIAEIIAENEELRQARIVVEESLDAVQKELDQYVDVDYDEGVTEIDVFSSAFLGTFVQHGSIDKSADNARDLLLAKIKLKCDQLEGEIEKEEERSQSVESEIYQFHKQMELAAAASKREDDFISGEKPPQFIFLENRIVYLRKTLRETVAAIAKASNDGDHAVADTLSIRRAALKDDLKNALDEMQRWEKELGSQSEADRLSSLYRPSVVEPEEPVGLNIDQIMEERAAKSARLEKKLVKLRIELQETLAEITQASNENDGEKLNALSIRRAELKDEMGSVQDQIRELSKSPSIIAPPITTEKRSDSFSQRPSMSRASLTRPLVTRASLTGPQERRSSITRGELELAERRSSITRQQSELPARRASRSSSDASMASMTQSNDSNANYNPGSNGAMPALSGKLMKHPAHSNEKGMFGNMSIRGFRERWCVIDPEGYLRYYKRKGDKEPRGSIPLAVTGLEIVEGKTDGKPNEFMVCSPTHQTRFAAKNREEMLRWIKTLELAHKILIQNGVSNGVPKSATLRRQESTASNSNAAATAAPAPENEEQYRASRATLGF</sequence>
<dbReference type="Proteomes" id="UP000019132">
    <property type="component" value="Unassembled WGS sequence"/>
</dbReference>
<feature type="region of interest" description="Disordered" evidence="3">
    <location>
        <begin position="1"/>
        <end position="65"/>
    </location>
</feature>
<feature type="coiled-coil region" evidence="2">
    <location>
        <begin position="463"/>
        <end position="558"/>
    </location>
</feature>
<dbReference type="VEuPathDB" id="FungiDB:PYU1_G004431"/>
<proteinExistence type="predicted"/>
<dbReference type="GO" id="GO:0005769">
    <property type="term" value="C:early endosome"/>
    <property type="evidence" value="ECO:0007669"/>
    <property type="project" value="TreeGrafter"/>
</dbReference>
<evidence type="ECO:0000256" key="2">
    <source>
        <dbReference type="SAM" id="Coils"/>
    </source>
</evidence>
<keyword evidence="6" id="KW-1185">Reference proteome</keyword>
<accession>K3WHJ9</accession>
<feature type="coiled-coil region" evidence="2">
    <location>
        <begin position="693"/>
        <end position="727"/>
    </location>
</feature>
<dbReference type="SMART" id="SM00233">
    <property type="entry name" value="PH"/>
    <property type="match status" value="1"/>
</dbReference>
<feature type="compositionally biased region" description="Polar residues" evidence="3">
    <location>
        <begin position="836"/>
        <end position="847"/>
    </location>
</feature>
<feature type="region of interest" description="Disordered" evidence="3">
    <location>
        <begin position="817"/>
        <end position="926"/>
    </location>
</feature>
<feature type="compositionally biased region" description="Low complexity" evidence="3">
    <location>
        <begin position="1"/>
        <end position="33"/>
    </location>
</feature>
<protein>
    <recommendedName>
        <fullName evidence="4">PH domain-containing protein</fullName>
    </recommendedName>
</protein>
<reference evidence="5" key="3">
    <citation type="submission" date="2015-02" db="UniProtKB">
        <authorList>
            <consortium name="EnsemblProtists"/>
        </authorList>
    </citation>
    <scope>IDENTIFICATION</scope>
    <source>
        <strain evidence="5">DAOM BR144</strain>
    </source>
</reference>
<dbReference type="GO" id="GO:0042147">
    <property type="term" value="P:retrograde transport, endosome to Golgi"/>
    <property type="evidence" value="ECO:0007669"/>
    <property type="project" value="TreeGrafter"/>
</dbReference>
<dbReference type="GO" id="GO:0001881">
    <property type="term" value="P:receptor recycling"/>
    <property type="evidence" value="ECO:0007669"/>
    <property type="project" value="TreeGrafter"/>
</dbReference>
<evidence type="ECO:0000313" key="5">
    <source>
        <dbReference type="EnsemblProtists" id="PYU1_T004441"/>
    </source>
</evidence>
<dbReference type="GO" id="GO:0005802">
    <property type="term" value="C:trans-Golgi network"/>
    <property type="evidence" value="ECO:0007669"/>
    <property type="project" value="TreeGrafter"/>
</dbReference>
<dbReference type="AlphaFoldDB" id="K3WHJ9"/>
<feature type="compositionally biased region" description="Polar residues" evidence="3">
    <location>
        <begin position="34"/>
        <end position="50"/>
    </location>
</feature>
<feature type="compositionally biased region" description="Basic and acidic residues" evidence="3">
    <location>
        <begin position="184"/>
        <end position="202"/>
    </location>
</feature>